<dbReference type="EMBL" id="VWOX01000013">
    <property type="protein sequence ID" value="KAA5540464.1"/>
    <property type="molecule type" value="Genomic_DNA"/>
</dbReference>
<dbReference type="InterPro" id="IPR002347">
    <property type="entry name" value="SDR_fam"/>
</dbReference>
<proteinExistence type="inferred from homology"/>
<comment type="similarity">
    <text evidence="1">Belongs to the short-chain dehydrogenases/reductases (SDR) family.</text>
</comment>
<evidence type="ECO:0000313" key="4">
    <source>
        <dbReference type="Proteomes" id="UP000324479"/>
    </source>
</evidence>
<dbReference type="InterPro" id="IPR051122">
    <property type="entry name" value="SDR_DHRS6-like"/>
</dbReference>
<dbReference type="GO" id="GO:0016491">
    <property type="term" value="F:oxidoreductase activity"/>
    <property type="evidence" value="ECO:0007669"/>
    <property type="project" value="UniProtKB-KW"/>
</dbReference>
<evidence type="ECO:0000256" key="1">
    <source>
        <dbReference type="ARBA" id="ARBA00006484"/>
    </source>
</evidence>
<dbReference type="Pfam" id="PF13561">
    <property type="entry name" value="adh_short_C2"/>
    <property type="match status" value="1"/>
</dbReference>
<evidence type="ECO:0000256" key="2">
    <source>
        <dbReference type="ARBA" id="ARBA00023002"/>
    </source>
</evidence>
<dbReference type="AlphaFoldDB" id="A0A5M6CZ14"/>
<name>A0A5M6CZ14_9BACT</name>
<organism evidence="3 4">
    <name type="scientific">Roseiconus nitratireducens</name>
    <dbReference type="NCBI Taxonomy" id="2605748"/>
    <lineage>
        <taxon>Bacteria</taxon>
        <taxon>Pseudomonadati</taxon>
        <taxon>Planctomycetota</taxon>
        <taxon>Planctomycetia</taxon>
        <taxon>Pirellulales</taxon>
        <taxon>Pirellulaceae</taxon>
        <taxon>Roseiconus</taxon>
    </lineage>
</organism>
<dbReference type="PANTHER" id="PTHR43477:SF1">
    <property type="entry name" value="DIHYDROANTICAPSIN 7-DEHYDROGENASE"/>
    <property type="match status" value="1"/>
</dbReference>
<accession>A0A5M6CZ14</accession>
<dbReference type="PRINTS" id="PR00081">
    <property type="entry name" value="GDHRDH"/>
</dbReference>
<dbReference type="SUPFAM" id="SSF51735">
    <property type="entry name" value="NAD(P)-binding Rossmann-fold domains"/>
    <property type="match status" value="1"/>
</dbReference>
<dbReference type="Gene3D" id="3.40.50.720">
    <property type="entry name" value="NAD(P)-binding Rossmann-like Domain"/>
    <property type="match status" value="1"/>
</dbReference>
<dbReference type="Proteomes" id="UP000324479">
    <property type="component" value="Unassembled WGS sequence"/>
</dbReference>
<gene>
    <name evidence="3" type="ORF">FYK55_20855</name>
</gene>
<dbReference type="CDD" id="cd05233">
    <property type="entry name" value="SDR_c"/>
    <property type="match status" value="1"/>
</dbReference>
<dbReference type="PANTHER" id="PTHR43477">
    <property type="entry name" value="DIHYDROANTICAPSIN 7-DEHYDROGENASE"/>
    <property type="match status" value="1"/>
</dbReference>
<keyword evidence="2" id="KW-0560">Oxidoreductase</keyword>
<sequence length="243" mass="25220">MNQSITPHTLIVGGSHGISFELVKALLAAGGRVTALSRTEGQLSEEGLLGDESLQHLRYDVLQDEWPADQIPDSLTGFVYCPGTINLGAVRSVKADALRADLELNAVGALQTFQAVLRPLKASGAGSAVFFSTVAVDHGIAMHSYVAAAKGALQAMAKTWAAELAPRVRVNCVAPALTDTPLASGLLSDEGSRKTLAKKYPLGRLGSPVDMASAAAFLLSPQNSWITGQVIGVDGGMSSIVAL</sequence>
<comment type="caution">
    <text evidence="3">The sequence shown here is derived from an EMBL/GenBank/DDBJ whole genome shotgun (WGS) entry which is preliminary data.</text>
</comment>
<dbReference type="InterPro" id="IPR036291">
    <property type="entry name" value="NAD(P)-bd_dom_sf"/>
</dbReference>
<keyword evidence="4" id="KW-1185">Reference proteome</keyword>
<protein>
    <submittedName>
        <fullName evidence="3">SDR family oxidoreductase</fullName>
    </submittedName>
</protein>
<dbReference type="RefSeq" id="WP_150078455.1">
    <property type="nucleotide sequence ID" value="NZ_VWOX01000013.1"/>
</dbReference>
<evidence type="ECO:0000313" key="3">
    <source>
        <dbReference type="EMBL" id="KAA5540464.1"/>
    </source>
</evidence>
<reference evidence="3 4" key="1">
    <citation type="submission" date="2019-08" db="EMBL/GenBank/DDBJ databases">
        <authorList>
            <person name="Dhanesh K."/>
            <person name="Kumar G."/>
            <person name="Sasikala C."/>
            <person name="Venkata Ramana C."/>
        </authorList>
    </citation>
    <scope>NUCLEOTIDE SEQUENCE [LARGE SCALE GENOMIC DNA]</scope>
    <source>
        <strain evidence="3 4">JC645</strain>
    </source>
</reference>